<dbReference type="InterPro" id="IPR036388">
    <property type="entry name" value="WH-like_DNA-bd_sf"/>
</dbReference>
<dbReference type="Gene3D" id="1.10.10.10">
    <property type="entry name" value="Winged helix-like DNA-binding domain superfamily/Winged helix DNA-binding domain"/>
    <property type="match status" value="1"/>
</dbReference>
<dbReference type="SMART" id="SM00421">
    <property type="entry name" value="HTH_LUXR"/>
    <property type="match status" value="1"/>
</dbReference>
<comment type="caution">
    <text evidence="4">The sequence shown here is derived from an EMBL/GenBank/DDBJ whole genome shotgun (WGS) entry which is preliminary data.</text>
</comment>
<keyword evidence="2" id="KW-0067">ATP-binding</keyword>
<evidence type="ECO:0000313" key="5">
    <source>
        <dbReference type="Proteomes" id="UP000605568"/>
    </source>
</evidence>
<dbReference type="Pfam" id="PF00196">
    <property type="entry name" value="GerE"/>
    <property type="match status" value="1"/>
</dbReference>
<dbReference type="PANTHER" id="PTHR16305:SF28">
    <property type="entry name" value="GUANYLATE CYCLASE DOMAIN-CONTAINING PROTEIN"/>
    <property type="match status" value="1"/>
</dbReference>
<dbReference type="InterPro" id="IPR027417">
    <property type="entry name" value="P-loop_NTPase"/>
</dbReference>
<reference evidence="5" key="1">
    <citation type="journal article" date="2019" name="Int. J. Syst. Evol. Microbiol.">
        <title>The Global Catalogue of Microorganisms (GCM) 10K type strain sequencing project: providing services to taxonomists for standard genome sequencing and annotation.</title>
        <authorList>
            <consortium name="The Broad Institute Genomics Platform"/>
            <consortium name="The Broad Institute Genome Sequencing Center for Infectious Disease"/>
            <person name="Wu L."/>
            <person name="Ma J."/>
        </authorList>
    </citation>
    <scope>NUCLEOTIDE SEQUENCE [LARGE SCALE GENOMIC DNA]</scope>
    <source>
        <strain evidence="5">CGMCC 4.7367</strain>
    </source>
</reference>
<dbReference type="Proteomes" id="UP000605568">
    <property type="component" value="Unassembled WGS sequence"/>
</dbReference>
<organism evidence="4 5">
    <name type="scientific">Lentzea cavernae</name>
    <dbReference type="NCBI Taxonomy" id="2020703"/>
    <lineage>
        <taxon>Bacteria</taxon>
        <taxon>Bacillati</taxon>
        <taxon>Actinomycetota</taxon>
        <taxon>Actinomycetes</taxon>
        <taxon>Pseudonocardiales</taxon>
        <taxon>Pseudonocardiaceae</taxon>
        <taxon>Lentzea</taxon>
    </lineage>
</organism>
<dbReference type="InterPro" id="IPR016032">
    <property type="entry name" value="Sig_transdc_resp-reg_C-effctor"/>
</dbReference>
<dbReference type="Pfam" id="PF13191">
    <property type="entry name" value="AAA_16"/>
    <property type="match status" value="1"/>
</dbReference>
<sequence>MLTTRWNWRIPLLPVMFVLLGSVVGTTVGAGAQPCFSIPDRLVPSGAMRSPVLVGRDEETSALRAAVTQAEHGRGGAVFLVGEPGIGKSRLASEVTGHAAQRGFRVLKGRASRAVPMRALCEAVLSAFRKAGAPDEKQLGAYLPVLLRMTPDAPASVPDPAVVRAEAVLRLLTAEKTVLLLEDLHEADGETLAVVDYLLDNLADEPVLVLATARPHPDGAQRLADEATARRTATTLRLGGLDAGEVAELARHCLGEPAPDDVLRHLAEVSDGVPFVVEELVNGDLRAVPPTVAAATVRRVDALGAECAEVLEAAAIFGRTFPLDVVTALANSADVPMLLQEAECAQLVHGHQFRHALTADAITGRMTPAARAALARRAAGAAEALRPGELELIAELWEAGGETAKAVGCLVRAGRHAAALGRFGTAVELLERGQALTADPDLTADLLGALAAVLPLAAVVVPADNGARAFALGERLQQALTASHAAPERRAAVRLAQARVAAVAGQWERGLDLLATAKETCAEADVVKAALLLGLNQLDLLPKARALAERAAATGTPEIVCEALEVLTRCTRGQDLAEARQHIQRWLHTAEQHGLAAWRLRALLELGITDKYLTAGVDTLLAARQAALDSGAIVILIAADLHLGGTYLVRGEYEESARYGASAGEAAEKLGLHALKSLAVAIEAGIAAMHGDRKATDKALARLRDHGGSEEIWSYSSAVCAVMEERYDRALAEFDEVEKAVAEPRILRGTFYQGPRLLVRVALGLAGRPEFDRLAESHLSQVRLHRTYFAWSRAILLGREGQVALANAAAAEALELSTGLGLPRHLGLRLAGPRALADGWGEPLEWLREAEEHYHQAGVPAVAAACRAVLREAGAPRQRRRRDHETVPPALRRAGVTVREYEVLRLVVERFGNAEIAERLFLSPRTVERHVASLKARTGRQSRADLITHARPLIGGSAPM</sequence>
<evidence type="ECO:0000256" key="2">
    <source>
        <dbReference type="ARBA" id="ARBA00022840"/>
    </source>
</evidence>
<dbReference type="Gene3D" id="3.40.50.300">
    <property type="entry name" value="P-loop containing nucleotide triphosphate hydrolases"/>
    <property type="match status" value="1"/>
</dbReference>
<evidence type="ECO:0000313" key="4">
    <source>
        <dbReference type="EMBL" id="GHH61367.1"/>
    </source>
</evidence>
<accession>A0ABQ3MVD3</accession>
<evidence type="ECO:0000256" key="1">
    <source>
        <dbReference type="ARBA" id="ARBA00022741"/>
    </source>
</evidence>
<dbReference type="InterPro" id="IPR003593">
    <property type="entry name" value="AAA+_ATPase"/>
</dbReference>
<dbReference type="SMART" id="SM00382">
    <property type="entry name" value="AAA"/>
    <property type="match status" value="1"/>
</dbReference>
<dbReference type="EMBL" id="BNAR01000025">
    <property type="protein sequence ID" value="GHH61367.1"/>
    <property type="molecule type" value="Genomic_DNA"/>
</dbReference>
<dbReference type="PROSITE" id="PS50043">
    <property type="entry name" value="HTH_LUXR_2"/>
    <property type="match status" value="1"/>
</dbReference>
<dbReference type="CDD" id="cd06170">
    <property type="entry name" value="LuxR_C_like"/>
    <property type="match status" value="1"/>
</dbReference>
<dbReference type="InterPro" id="IPR041664">
    <property type="entry name" value="AAA_16"/>
</dbReference>
<name>A0ABQ3MVD3_9PSEU</name>
<gene>
    <name evidence="4" type="ORF">GCM10017774_87240</name>
</gene>
<protein>
    <submittedName>
        <fullName evidence="4">Helix-turn-helix transcriptional regulator</fullName>
    </submittedName>
</protein>
<dbReference type="InterPro" id="IPR000792">
    <property type="entry name" value="Tscrpt_reg_LuxR_C"/>
</dbReference>
<dbReference type="SUPFAM" id="SSF52540">
    <property type="entry name" value="P-loop containing nucleoside triphosphate hydrolases"/>
    <property type="match status" value="1"/>
</dbReference>
<dbReference type="PANTHER" id="PTHR16305">
    <property type="entry name" value="TESTICULAR SOLUBLE ADENYLYL CYCLASE"/>
    <property type="match status" value="1"/>
</dbReference>
<feature type="domain" description="HTH luxR-type" evidence="3">
    <location>
        <begin position="889"/>
        <end position="954"/>
    </location>
</feature>
<keyword evidence="1" id="KW-0547">Nucleotide-binding</keyword>
<proteinExistence type="predicted"/>
<evidence type="ECO:0000259" key="3">
    <source>
        <dbReference type="PROSITE" id="PS50043"/>
    </source>
</evidence>
<dbReference type="SUPFAM" id="SSF46894">
    <property type="entry name" value="C-terminal effector domain of the bipartite response regulators"/>
    <property type="match status" value="1"/>
</dbReference>
<keyword evidence="5" id="KW-1185">Reference proteome</keyword>